<evidence type="ECO:0000313" key="3">
    <source>
        <dbReference type="Proteomes" id="UP000001307"/>
    </source>
</evidence>
<proteinExistence type="predicted"/>
<dbReference type="AlphaFoldDB" id="E4X9W0"/>
<organism evidence="2">
    <name type="scientific">Oikopleura dioica</name>
    <name type="common">Tunicate</name>
    <dbReference type="NCBI Taxonomy" id="34765"/>
    <lineage>
        <taxon>Eukaryota</taxon>
        <taxon>Metazoa</taxon>
        <taxon>Chordata</taxon>
        <taxon>Tunicata</taxon>
        <taxon>Appendicularia</taxon>
        <taxon>Copelata</taxon>
        <taxon>Oikopleuridae</taxon>
        <taxon>Oikopleura</taxon>
    </lineage>
</organism>
<dbReference type="InParanoid" id="E4X9W0"/>
<evidence type="ECO:0000313" key="2">
    <source>
        <dbReference type="EMBL" id="CBY08529.1"/>
    </source>
</evidence>
<dbReference type="EMBL" id="FN653031">
    <property type="protein sequence ID" value="CBY08529.1"/>
    <property type="molecule type" value="Genomic_DNA"/>
</dbReference>
<name>E4X9W0_OIKDI</name>
<protein>
    <submittedName>
        <fullName evidence="2">Uncharacterized protein</fullName>
    </submittedName>
</protein>
<gene>
    <name evidence="2" type="ORF">GSOID_T00005105001</name>
</gene>
<dbReference type="Proteomes" id="UP000001307">
    <property type="component" value="Unassembled WGS sequence"/>
</dbReference>
<keyword evidence="1" id="KW-0175">Coiled coil</keyword>
<sequence length="272" mass="31567">MSKIWKRTLFCFSNEETDITYIPNEFINSVGSAAICGTKDCNRSTSKIRHLKKNDVTLEIRCQICNAEGKVGILFSQTERWLENDSTFKCPASECAAVNQTFQKFVEFSCCEENERQKRDFEKFETMRIRQEEYQKTYDAKEQTKKKIEEEKRAAKRAKEAIKEYEQKLKDAERNLKAYENEFRELHRQIDAKRRKLEEEVVVVGAMPPLLALKANQTEVAQKELPKKADQLAIKANPEDALQNIPKIEIPKHGRKILQASKKIKTEPTKSG</sequence>
<reference evidence="2" key="1">
    <citation type="journal article" date="2010" name="Science">
        <title>Plasticity of animal genome architecture unmasked by rapid evolution of a pelagic tunicate.</title>
        <authorList>
            <person name="Denoeud F."/>
            <person name="Henriet S."/>
            <person name="Mungpakdee S."/>
            <person name="Aury J.M."/>
            <person name="Da Silva C."/>
            <person name="Brinkmann H."/>
            <person name="Mikhaleva J."/>
            <person name="Olsen L.C."/>
            <person name="Jubin C."/>
            <person name="Canestro C."/>
            <person name="Bouquet J.M."/>
            <person name="Danks G."/>
            <person name="Poulain J."/>
            <person name="Campsteijn C."/>
            <person name="Adamski M."/>
            <person name="Cross I."/>
            <person name="Yadetie F."/>
            <person name="Muffato M."/>
            <person name="Louis A."/>
            <person name="Butcher S."/>
            <person name="Tsagkogeorga G."/>
            <person name="Konrad A."/>
            <person name="Singh S."/>
            <person name="Jensen M.F."/>
            <person name="Cong E.H."/>
            <person name="Eikeseth-Otteraa H."/>
            <person name="Noel B."/>
            <person name="Anthouard V."/>
            <person name="Porcel B.M."/>
            <person name="Kachouri-Lafond R."/>
            <person name="Nishino A."/>
            <person name="Ugolini M."/>
            <person name="Chourrout P."/>
            <person name="Nishida H."/>
            <person name="Aasland R."/>
            <person name="Huzurbazar S."/>
            <person name="Westhof E."/>
            <person name="Delsuc F."/>
            <person name="Lehrach H."/>
            <person name="Reinhardt R."/>
            <person name="Weissenbach J."/>
            <person name="Roy S.W."/>
            <person name="Artiguenave F."/>
            <person name="Postlethwait J.H."/>
            <person name="Manak J.R."/>
            <person name="Thompson E.M."/>
            <person name="Jaillon O."/>
            <person name="Du Pasquier L."/>
            <person name="Boudinot P."/>
            <person name="Liberles D.A."/>
            <person name="Volff J.N."/>
            <person name="Philippe H."/>
            <person name="Lenhard B."/>
            <person name="Roest Crollius H."/>
            <person name="Wincker P."/>
            <person name="Chourrout D."/>
        </authorList>
    </citation>
    <scope>NUCLEOTIDE SEQUENCE [LARGE SCALE GENOMIC DNA]</scope>
</reference>
<feature type="coiled-coil region" evidence="1">
    <location>
        <begin position="131"/>
        <end position="200"/>
    </location>
</feature>
<keyword evidence="3" id="KW-1185">Reference proteome</keyword>
<accession>E4X9W0</accession>
<evidence type="ECO:0000256" key="1">
    <source>
        <dbReference type="SAM" id="Coils"/>
    </source>
</evidence>